<dbReference type="Proteomes" id="UP000029074">
    <property type="component" value="Unassembled WGS sequence"/>
</dbReference>
<dbReference type="eggNOG" id="COG0627">
    <property type="taxonomic scope" value="Bacteria"/>
</dbReference>
<reference evidence="2 4" key="1">
    <citation type="submission" date="2009-11" db="EMBL/GenBank/DDBJ databases">
        <authorList>
            <person name="Weinstock G."/>
            <person name="Sodergren E."/>
            <person name="Clifton S."/>
            <person name="Fulton L."/>
            <person name="Fulton B."/>
            <person name="Courtney L."/>
            <person name="Fronick C."/>
            <person name="Harrison M."/>
            <person name="Strong C."/>
            <person name="Farmer C."/>
            <person name="Delahaunty K."/>
            <person name="Markovic C."/>
            <person name="Hall O."/>
            <person name="Minx P."/>
            <person name="Tomlinson C."/>
            <person name="Mitreva M."/>
            <person name="Nelson J."/>
            <person name="Hou S."/>
            <person name="Wollam A."/>
            <person name="Pepin K.H."/>
            <person name="Johnson M."/>
            <person name="Bhonagiri V."/>
            <person name="Nash W.E."/>
            <person name="Warren W."/>
            <person name="Chinwalla A."/>
            <person name="Mardis E.R."/>
            <person name="Wilson R.K."/>
        </authorList>
    </citation>
    <scope>NUCLEOTIDE SEQUENCE [LARGE SCALE GENOMIC DNA]</scope>
    <source>
        <strain evidence="2 4">DSM 20093</strain>
    </source>
</reference>
<evidence type="ECO:0000256" key="1">
    <source>
        <dbReference type="SAM" id="Phobius"/>
    </source>
</evidence>
<keyword evidence="1" id="KW-0812">Transmembrane</keyword>
<evidence type="ECO:0000313" key="4">
    <source>
        <dbReference type="Proteomes" id="UP000003656"/>
    </source>
</evidence>
<dbReference type="Pfam" id="PF00756">
    <property type="entry name" value="Esterase"/>
    <property type="match status" value="1"/>
</dbReference>
<organism evidence="2 4">
    <name type="scientific">Bifidobacterium gallicum DSM 20093 = LMG 11596</name>
    <dbReference type="NCBI Taxonomy" id="561180"/>
    <lineage>
        <taxon>Bacteria</taxon>
        <taxon>Bacillati</taxon>
        <taxon>Actinomycetota</taxon>
        <taxon>Actinomycetes</taxon>
        <taxon>Bifidobacteriales</taxon>
        <taxon>Bifidobacteriaceae</taxon>
        <taxon>Bifidobacterium</taxon>
    </lineage>
</organism>
<dbReference type="OrthoDB" id="3723842at2"/>
<feature type="transmembrane region" description="Helical" evidence="1">
    <location>
        <begin position="46"/>
        <end position="64"/>
    </location>
</feature>
<dbReference type="AlphaFoldDB" id="D1NUQ2"/>
<dbReference type="PANTHER" id="PTHR48098:SF1">
    <property type="entry name" value="DIACYLGLYCEROL ACYLTRANSFERASE_MYCOLYLTRANSFERASE AG85A"/>
    <property type="match status" value="1"/>
</dbReference>
<dbReference type="RefSeq" id="WP_006295024.1">
    <property type="nucleotide sequence ID" value="NZ_ABXB03000003.1"/>
</dbReference>
<evidence type="ECO:0000313" key="2">
    <source>
        <dbReference type="EMBL" id="EFA22553.1"/>
    </source>
</evidence>
<comment type="caution">
    <text evidence="2">The sequence shown here is derived from an EMBL/GenBank/DDBJ whole genome shotgun (WGS) entry which is preliminary data.</text>
</comment>
<keyword evidence="5" id="KW-1185">Reference proteome</keyword>
<dbReference type="Gene3D" id="3.40.50.1820">
    <property type="entry name" value="alpha/beta hydrolase"/>
    <property type="match status" value="1"/>
</dbReference>
<evidence type="ECO:0000313" key="3">
    <source>
        <dbReference type="EMBL" id="KFI59542.1"/>
    </source>
</evidence>
<feature type="transmembrane region" description="Helical" evidence="1">
    <location>
        <begin position="105"/>
        <end position="126"/>
    </location>
</feature>
<feature type="transmembrane region" description="Helical" evidence="1">
    <location>
        <begin position="76"/>
        <end position="98"/>
    </location>
</feature>
<dbReference type="EMBL" id="ABXB03000003">
    <property type="protein sequence ID" value="EFA22553.1"/>
    <property type="molecule type" value="Genomic_DNA"/>
</dbReference>
<sequence length="452" mass="48521">MVAWHAVRIVDGWLPITVYTVCVVLMIVLAVSQLSTQRRGRLGRQIVAALVTGVVAFIAAYVVSDVRMSFGVSLGWYVISSFAVGMAVFGWAVAALISAAGWRKIVAGLLVPVSLLSTAVMINSLYGEYTTLGSVFGYDDDLNFSSVQLSLSHTISVAEWKQQQASGHSQRMPDEGRQYTVEIPATDSGFKARPAIVWLPPAAFAKHPPKLPVMVMLAGNPGSPGRYFGASNTVEVLTKYAEQHGGLAPIVVSPDQNGADDINAMCANTKTHGAAETYLTVDVPRWIRTHLPVQTEASQWTLGGFSQGGTCAVSLGPNHANLFGTLVSVDGELQQTSGSVDKMIREDFGGDHAAYERQVPLNAMRAHAPSHQTLILAAGSQDKDAIQVLDPLAQAAREAGMHVTRIISKDAGHNWKAVNQVFEWALPWIAARQGLSDNPQPISDFPALEVEQ</sequence>
<protein>
    <submittedName>
        <fullName evidence="3">Esterase family protein</fullName>
    </submittedName>
</protein>
<gene>
    <name evidence="3" type="ORF">BGLCM_0208</name>
    <name evidence="2" type="ORF">BIFGAL_03578</name>
</gene>
<dbReference type="InterPro" id="IPR029058">
    <property type="entry name" value="AB_hydrolase_fold"/>
</dbReference>
<dbReference type="Proteomes" id="UP000003656">
    <property type="component" value="Unassembled WGS sequence"/>
</dbReference>
<dbReference type="InterPro" id="IPR050583">
    <property type="entry name" value="Mycobacterial_A85_antigen"/>
</dbReference>
<dbReference type="PANTHER" id="PTHR48098">
    <property type="entry name" value="ENTEROCHELIN ESTERASE-RELATED"/>
    <property type="match status" value="1"/>
</dbReference>
<dbReference type="EMBL" id="JGYW01000002">
    <property type="protein sequence ID" value="KFI59542.1"/>
    <property type="molecule type" value="Genomic_DNA"/>
</dbReference>
<name>D1NUQ2_9BIFI</name>
<reference evidence="3 5" key="2">
    <citation type="submission" date="2014-03" db="EMBL/GenBank/DDBJ databases">
        <title>Genomics of Bifidobacteria.</title>
        <authorList>
            <person name="Ventura M."/>
            <person name="Milani C."/>
            <person name="Lugli G.A."/>
        </authorList>
    </citation>
    <scope>NUCLEOTIDE SEQUENCE [LARGE SCALE GENOMIC DNA]</scope>
    <source>
        <strain evidence="3 5">LMG 11596</strain>
    </source>
</reference>
<dbReference type="SUPFAM" id="SSF53474">
    <property type="entry name" value="alpha/beta-Hydrolases"/>
    <property type="match status" value="1"/>
</dbReference>
<proteinExistence type="predicted"/>
<keyword evidence="1" id="KW-0472">Membrane</keyword>
<dbReference type="STRING" id="561180.BIFGAL_03578"/>
<feature type="transmembrane region" description="Helical" evidence="1">
    <location>
        <begin position="12"/>
        <end position="34"/>
    </location>
</feature>
<dbReference type="InterPro" id="IPR000801">
    <property type="entry name" value="Esterase-like"/>
</dbReference>
<dbReference type="ESTHER" id="9bifi-d1nuq2">
    <property type="family name" value="A85-Est-Putative"/>
</dbReference>
<accession>D1NUQ2</accession>
<dbReference type="GO" id="GO:0016747">
    <property type="term" value="F:acyltransferase activity, transferring groups other than amino-acyl groups"/>
    <property type="evidence" value="ECO:0007669"/>
    <property type="project" value="TreeGrafter"/>
</dbReference>
<keyword evidence="1" id="KW-1133">Transmembrane helix</keyword>
<evidence type="ECO:0000313" key="5">
    <source>
        <dbReference type="Proteomes" id="UP000029074"/>
    </source>
</evidence>